<feature type="region of interest" description="Disordered" evidence="1">
    <location>
        <begin position="67"/>
        <end position="87"/>
    </location>
</feature>
<keyword evidence="3" id="KW-1185">Reference proteome</keyword>
<protein>
    <submittedName>
        <fullName evidence="2">Uncharacterized protein</fullName>
    </submittedName>
</protein>
<reference evidence="2 3" key="1">
    <citation type="submission" date="2021-06" db="EMBL/GenBank/DDBJ databases">
        <authorList>
            <person name="Palmer J.M."/>
        </authorList>
    </citation>
    <scope>NUCLEOTIDE SEQUENCE [LARGE SCALE GENOMIC DNA]</scope>
    <source>
        <strain evidence="2 3">XC_2019</strain>
        <tissue evidence="2">Muscle</tissue>
    </source>
</reference>
<sequence length="87" mass="9861">LLEAESLLKNIEEMLVWFTKTTPSRRRWHALDGQADIKGDGDTLVIEGFRFVDAASQDDLQKLISQAGVKQTPDPQHRQAQMIQKVT</sequence>
<proteinExistence type="predicted"/>
<dbReference type="Proteomes" id="UP001434883">
    <property type="component" value="Unassembled WGS sequence"/>
</dbReference>
<dbReference type="EMBL" id="JAHRIN010035201">
    <property type="protein sequence ID" value="MEQ2203933.1"/>
    <property type="molecule type" value="Genomic_DNA"/>
</dbReference>
<feature type="non-terminal residue" evidence="2">
    <location>
        <position position="1"/>
    </location>
</feature>
<evidence type="ECO:0000313" key="2">
    <source>
        <dbReference type="EMBL" id="MEQ2203933.1"/>
    </source>
</evidence>
<accession>A0ABV0R8B7</accession>
<comment type="caution">
    <text evidence="2">The sequence shown here is derived from an EMBL/GenBank/DDBJ whole genome shotgun (WGS) entry which is preliminary data.</text>
</comment>
<name>A0ABV0R8B7_9TELE</name>
<evidence type="ECO:0000256" key="1">
    <source>
        <dbReference type="SAM" id="MobiDB-lite"/>
    </source>
</evidence>
<feature type="compositionally biased region" description="Polar residues" evidence="1">
    <location>
        <begin position="78"/>
        <end position="87"/>
    </location>
</feature>
<gene>
    <name evidence="2" type="ORF">XENOCAPTIV_005465</name>
</gene>
<evidence type="ECO:0000313" key="3">
    <source>
        <dbReference type="Proteomes" id="UP001434883"/>
    </source>
</evidence>
<organism evidence="2 3">
    <name type="scientific">Xenoophorus captivus</name>
    <dbReference type="NCBI Taxonomy" id="1517983"/>
    <lineage>
        <taxon>Eukaryota</taxon>
        <taxon>Metazoa</taxon>
        <taxon>Chordata</taxon>
        <taxon>Craniata</taxon>
        <taxon>Vertebrata</taxon>
        <taxon>Euteleostomi</taxon>
        <taxon>Actinopterygii</taxon>
        <taxon>Neopterygii</taxon>
        <taxon>Teleostei</taxon>
        <taxon>Neoteleostei</taxon>
        <taxon>Acanthomorphata</taxon>
        <taxon>Ovalentaria</taxon>
        <taxon>Atherinomorphae</taxon>
        <taxon>Cyprinodontiformes</taxon>
        <taxon>Goodeidae</taxon>
        <taxon>Xenoophorus</taxon>
    </lineage>
</organism>